<gene>
    <name evidence="1" type="ORF">RIF29_11709</name>
</gene>
<organism evidence="1 2">
    <name type="scientific">Crotalaria pallida</name>
    <name type="common">Smooth rattlebox</name>
    <name type="synonym">Crotalaria striata</name>
    <dbReference type="NCBI Taxonomy" id="3830"/>
    <lineage>
        <taxon>Eukaryota</taxon>
        <taxon>Viridiplantae</taxon>
        <taxon>Streptophyta</taxon>
        <taxon>Embryophyta</taxon>
        <taxon>Tracheophyta</taxon>
        <taxon>Spermatophyta</taxon>
        <taxon>Magnoliopsida</taxon>
        <taxon>eudicotyledons</taxon>
        <taxon>Gunneridae</taxon>
        <taxon>Pentapetalae</taxon>
        <taxon>rosids</taxon>
        <taxon>fabids</taxon>
        <taxon>Fabales</taxon>
        <taxon>Fabaceae</taxon>
        <taxon>Papilionoideae</taxon>
        <taxon>50 kb inversion clade</taxon>
        <taxon>genistoids sensu lato</taxon>
        <taxon>core genistoids</taxon>
        <taxon>Crotalarieae</taxon>
        <taxon>Crotalaria</taxon>
    </lineage>
</organism>
<keyword evidence="2" id="KW-1185">Reference proteome</keyword>
<protein>
    <submittedName>
        <fullName evidence="1">Uncharacterized protein</fullName>
    </submittedName>
</protein>
<evidence type="ECO:0000313" key="1">
    <source>
        <dbReference type="EMBL" id="KAK7282717.1"/>
    </source>
</evidence>
<reference evidence="1 2" key="1">
    <citation type="submission" date="2024-01" db="EMBL/GenBank/DDBJ databases">
        <title>The genomes of 5 underutilized Papilionoideae crops provide insights into root nodulation and disease resistanc.</title>
        <authorList>
            <person name="Yuan L."/>
        </authorList>
    </citation>
    <scope>NUCLEOTIDE SEQUENCE [LARGE SCALE GENOMIC DNA]</scope>
    <source>
        <strain evidence="1">ZHUSHIDOU_FW_LH</strain>
        <tissue evidence="1">Leaf</tissue>
    </source>
</reference>
<dbReference type="Proteomes" id="UP001372338">
    <property type="component" value="Unassembled WGS sequence"/>
</dbReference>
<dbReference type="EMBL" id="JAYWIO010000002">
    <property type="protein sequence ID" value="KAK7282717.1"/>
    <property type="molecule type" value="Genomic_DNA"/>
</dbReference>
<sequence length="89" mass="8948">MMLLSSVCLGVTCGVEVFQVENGGSGFEGIAVDSHRGHAASDNGVFFEDEDFGGGSVVRVVFTEEVCNGGASDADTNDADGGGGNIGGW</sequence>
<name>A0AAN9IMD8_CROPI</name>
<evidence type="ECO:0000313" key="2">
    <source>
        <dbReference type="Proteomes" id="UP001372338"/>
    </source>
</evidence>
<comment type="caution">
    <text evidence="1">The sequence shown here is derived from an EMBL/GenBank/DDBJ whole genome shotgun (WGS) entry which is preliminary data.</text>
</comment>
<proteinExistence type="predicted"/>
<accession>A0AAN9IMD8</accession>
<dbReference type="AlphaFoldDB" id="A0AAN9IMD8"/>